<name>A0AAI9C3J9_STEMA</name>
<dbReference type="GO" id="GO:1904047">
    <property type="term" value="F:S-adenosyl-L-methionine binding"/>
    <property type="evidence" value="ECO:0007669"/>
    <property type="project" value="TreeGrafter"/>
</dbReference>
<dbReference type="GO" id="GO:0009307">
    <property type="term" value="P:DNA restriction-modification system"/>
    <property type="evidence" value="ECO:0007669"/>
    <property type="project" value="InterPro"/>
</dbReference>
<evidence type="ECO:0000313" key="7">
    <source>
        <dbReference type="EMBL" id="EKT4093513.1"/>
    </source>
</evidence>
<gene>
    <name evidence="7" type="ORF">QEG23_003045</name>
</gene>
<evidence type="ECO:0000256" key="3">
    <source>
        <dbReference type="ARBA" id="ARBA00022603"/>
    </source>
</evidence>
<accession>A0AAI9C3J9</accession>
<comment type="catalytic activity">
    <reaction evidence="6">
        <text>a 2'-deoxyadenosine in DNA + S-adenosyl-L-methionine = an N(6)-methyl-2'-deoxyadenosine in DNA + S-adenosyl-L-homocysteine + H(+)</text>
        <dbReference type="Rhea" id="RHEA:15197"/>
        <dbReference type="Rhea" id="RHEA-COMP:12418"/>
        <dbReference type="Rhea" id="RHEA-COMP:12419"/>
        <dbReference type="ChEBI" id="CHEBI:15378"/>
        <dbReference type="ChEBI" id="CHEBI:57856"/>
        <dbReference type="ChEBI" id="CHEBI:59789"/>
        <dbReference type="ChEBI" id="CHEBI:90615"/>
        <dbReference type="ChEBI" id="CHEBI:90616"/>
        <dbReference type="EC" id="2.1.1.72"/>
    </reaction>
</comment>
<dbReference type="InterPro" id="IPR023095">
    <property type="entry name" value="Ade_MeTrfase_dom_2"/>
</dbReference>
<dbReference type="GO" id="GO:0009007">
    <property type="term" value="F:site-specific DNA-methyltransferase (adenine-specific) activity"/>
    <property type="evidence" value="ECO:0007669"/>
    <property type="project" value="UniProtKB-EC"/>
</dbReference>
<evidence type="ECO:0000256" key="1">
    <source>
        <dbReference type="ARBA" id="ARBA00006594"/>
    </source>
</evidence>
<dbReference type="InterPro" id="IPR029063">
    <property type="entry name" value="SAM-dependent_MTases_sf"/>
</dbReference>
<keyword evidence="3 7" id="KW-0489">Methyltransferase</keyword>
<dbReference type="PROSITE" id="PS00092">
    <property type="entry name" value="N6_MTASE"/>
    <property type="match status" value="1"/>
</dbReference>
<evidence type="ECO:0000313" key="8">
    <source>
        <dbReference type="Proteomes" id="UP001218208"/>
    </source>
</evidence>
<sequence>MAKKLPHPIPYQGSKRMLAPMIYPLLPSGIATFYEPFAGSAAMTLFAAHHGVAKRYVLGDTLEPIIDLWASIIERPSKTSKQYAQIWQGQATASADYFNRVRERYNAEKDPVDLLYLICRCVKNAVRFNGGGRFTQSHDKRRLGMAPDKMEAAIAGASTLLRGKTEFRKGDWTKTTADATPNDFVYMDPPYMGTSIGRDKRYHQQLLPDDLIVGLNALNSRSIRFALSYDGMTGEKEYGPELPSSLGMTRLLLHAGRSSQATLQGKSDQTIESLYLSGNLKAPSEKVFRQPKDMQAALAL</sequence>
<dbReference type="AlphaFoldDB" id="A0AAI9C3J9"/>
<reference evidence="7" key="1">
    <citation type="submission" date="2022-07" db="EMBL/GenBank/DDBJ databases">
        <authorList>
            <consortium name="DAFM: The Division of Animal and Food Microbiology"/>
        </authorList>
    </citation>
    <scope>NUCLEOTIDE SEQUENCE</scope>
    <source>
        <strain evidence="7">19MO01SH01-2</strain>
    </source>
</reference>
<evidence type="ECO:0000256" key="5">
    <source>
        <dbReference type="ARBA" id="ARBA00022691"/>
    </source>
</evidence>
<dbReference type="EMBL" id="ABLOJW010000017">
    <property type="protein sequence ID" value="EKT4093513.1"/>
    <property type="molecule type" value="Genomic_DNA"/>
</dbReference>
<protein>
    <recommendedName>
        <fullName evidence="2">site-specific DNA-methyltransferase (adenine-specific)</fullName>
        <ecNumber evidence="2">2.1.1.72</ecNumber>
    </recommendedName>
</protein>
<dbReference type="InterPro" id="IPR012327">
    <property type="entry name" value="MeTrfase_D12"/>
</dbReference>
<evidence type="ECO:0000256" key="6">
    <source>
        <dbReference type="ARBA" id="ARBA00047942"/>
    </source>
</evidence>
<evidence type="ECO:0000256" key="4">
    <source>
        <dbReference type="ARBA" id="ARBA00022679"/>
    </source>
</evidence>
<evidence type="ECO:0000256" key="2">
    <source>
        <dbReference type="ARBA" id="ARBA00011900"/>
    </source>
</evidence>
<dbReference type="Gene3D" id="1.10.1020.10">
    <property type="entry name" value="Adenine-specific Methyltransferase, Domain 2"/>
    <property type="match status" value="1"/>
</dbReference>
<dbReference type="GO" id="GO:0032259">
    <property type="term" value="P:methylation"/>
    <property type="evidence" value="ECO:0007669"/>
    <property type="project" value="UniProtKB-KW"/>
</dbReference>
<dbReference type="GO" id="GO:0006298">
    <property type="term" value="P:mismatch repair"/>
    <property type="evidence" value="ECO:0007669"/>
    <property type="project" value="TreeGrafter"/>
</dbReference>
<dbReference type="InterPro" id="IPR012263">
    <property type="entry name" value="M_m6A_EcoRV"/>
</dbReference>
<keyword evidence="5" id="KW-0949">S-adenosyl-L-methionine</keyword>
<keyword evidence="4" id="KW-0808">Transferase</keyword>
<dbReference type="RefSeq" id="WP_110711267.1">
    <property type="nucleotide sequence ID" value="NZ_CP029773.1"/>
</dbReference>
<dbReference type="Proteomes" id="UP001218208">
    <property type="component" value="Unassembled WGS sequence"/>
</dbReference>
<proteinExistence type="inferred from homology"/>
<dbReference type="Pfam" id="PF02086">
    <property type="entry name" value="MethyltransfD12"/>
    <property type="match status" value="1"/>
</dbReference>
<dbReference type="PRINTS" id="PR00505">
    <property type="entry name" value="D12N6MTFRASE"/>
</dbReference>
<dbReference type="SUPFAM" id="SSF53335">
    <property type="entry name" value="S-adenosyl-L-methionine-dependent methyltransferases"/>
    <property type="match status" value="1"/>
</dbReference>
<dbReference type="EC" id="2.1.1.72" evidence="2"/>
<comment type="caution">
    <text evidence="7">The sequence shown here is derived from an EMBL/GenBank/DDBJ whole genome shotgun (WGS) entry which is preliminary data.</text>
</comment>
<dbReference type="InterPro" id="IPR002052">
    <property type="entry name" value="DNA_methylase_N6_adenine_CS"/>
</dbReference>
<dbReference type="PANTHER" id="PTHR30481:SF3">
    <property type="entry name" value="DNA ADENINE METHYLASE"/>
    <property type="match status" value="1"/>
</dbReference>
<dbReference type="GO" id="GO:0043565">
    <property type="term" value="F:sequence-specific DNA binding"/>
    <property type="evidence" value="ECO:0007669"/>
    <property type="project" value="TreeGrafter"/>
</dbReference>
<organism evidence="7 8">
    <name type="scientific">Stenotrophomonas maltophilia</name>
    <name type="common">Pseudomonas maltophilia</name>
    <name type="synonym">Xanthomonas maltophilia</name>
    <dbReference type="NCBI Taxonomy" id="40324"/>
    <lineage>
        <taxon>Bacteria</taxon>
        <taxon>Pseudomonadati</taxon>
        <taxon>Pseudomonadota</taxon>
        <taxon>Gammaproteobacteria</taxon>
        <taxon>Lysobacterales</taxon>
        <taxon>Lysobacteraceae</taxon>
        <taxon>Stenotrophomonas</taxon>
        <taxon>Stenotrophomonas maltophilia group</taxon>
    </lineage>
</organism>
<dbReference type="PIRSF" id="PIRSF000398">
    <property type="entry name" value="M_m6A_EcoRV"/>
    <property type="match status" value="1"/>
</dbReference>
<dbReference type="PANTHER" id="PTHR30481">
    <property type="entry name" value="DNA ADENINE METHYLASE"/>
    <property type="match status" value="1"/>
</dbReference>
<comment type="similarity">
    <text evidence="1">Belongs to the N(4)/N(6)-methyltransferase family.</text>
</comment>
<dbReference type="Gene3D" id="3.40.50.150">
    <property type="entry name" value="Vaccinia Virus protein VP39"/>
    <property type="match status" value="1"/>
</dbReference>